<accession>A0A183B968</accession>
<feature type="region of interest" description="Disordered" evidence="1">
    <location>
        <begin position="123"/>
        <end position="149"/>
    </location>
</feature>
<reference evidence="4" key="1">
    <citation type="submission" date="2016-06" db="UniProtKB">
        <authorList>
            <consortium name="WormBaseParasite"/>
        </authorList>
    </citation>
    <scope>IDENTIFICATION</scope>
</reference>
<evidence type="ECO:0000313" key="2">
    <source>
        <dbReference type="EMBL" id="VDP93025.1"/>
    </source>
</evidence>
<evidence type="ECO:0000256" key="1">
    <source>
        <dbReference type="SAM" id="MobiDB-lite"/>
    </source>
</evidence>
<gene>
    <name evidence="2" type="ORF">ECPE_LOCUS15753</name>
</gene>
<organism evidence="4">
    <name type="scientific">Echinostoma caproni</name>
    <dbReference type="NCBI Taxonomy" id="27848"/>
    <lineage>
        <taxon>Eukaryota</taxon>
        <taxon>Metazoa</taxon>
        <taxon>Spiralia</taxon>
        <taxon>Lophotrochozoa</taxon>
        <taxon>Platyhelminthes</taxon>
        <taxon>Trematoda</taxon>
        <taxon>Digenea</taxon>
        <taxon>Plagiorchiida</taxon>
        <taxon>Echinostomata</taxon>
        <taxon>Echinostomatoidea</taxon>
        <taxon>Echinostomatidae</taxon>
        <taxon>Echinostoma</taxon>
    </lineage>
</organism>
<sequence>MHGRKDASSDLSSGVSSMGMLVLHKFLSSSDLRSLRVQFLETDSLNLPSLDQRFHAFLKRRCRFYTEQSWRLIGLSLNKLLDEFHLDGIIDANSDPSLDLSLMREMLPHLPTDCAFACVEDANQHPESPNDSELPALQPHLGNNQDGIGSPGSIRDKVFLRLRQLTQALFHVHQALDSTRSDLCKATDPARINADLYKATLSKIKRERL</sequence>
<keyword evidence="3" id="KW-1185">Reference proteome</keyword>
<dbReference type="Proteomes" id="UP000272942">
    <property type="component" value="Unassembled WGS sequence"/>
</dbReference>
<name>A0A183B968_9TREM</name>
<dbReference type="WBParaSite" id="ECPE_0001579301-mRNA-1">
    <property type="protein sequence ID" value="ECPE_0001579301-mRNA-1"/>
    <property type="gene ID" value="ECPE_0001579301"/>
</dbReference>
<proteinExistence type="predicted"/>
<dbReference type="AlphaFoldDB" id="A0A183B968"/>
<evidence type="ECO:0000313" key="4">
    <source>
        <dbReference type="WBParaSite" id="ECPE_0001579301-mRNA-1"/>
    </source>
</evidence>
<protein>
    <submittedName>
        <fullName evidence="2 4">Uncharacterized protein</fullName>
    </submittedName>
</protein>
<reference evidence="2 3" key="2">
    <citation type="submission" date="2018-11" db="EMBL/GenBank/DDBJ databases">
        <authorList>
            <consortium name="Pathogen Informatics"/>
        </authorList>
    </citation>
    <scope>NUCLEOTIDE SEQUENCE [LARGE SCALE GENOMIC DNA]</scope>
    <source>
        <strain evidence="2 3">Egypt</strain>
    </source>
</reference>
<dbReference type="EMBL" id="UZAN01061655">
    <property type="protein sequence ID" value="VDP93025.1"/>
    <property type="molecule type" value="Genomic_DNA"/>
</dbReference>
<evidence type="ECO:0000313" key="3">
    <source>
        <dbReference type="Proteomes" id="UP000272942"/>
    </source>
</evidence>